<organism evidence="1 2">
    <name type="scientific">Paracoccus denitrificans</name>
    <dbReference type="NCBI Taxonomy" id="266"/>
    <lineage>
        <taxon>Bacteria</taxon>
        <taxon>Pseudomonadati</taxon>
        <taxon>Pseudomonadota</taxon>
        <taxon>Alphaproteobacteria</taxon>
        <taxon>Rhodobacterales</taxon>
        <taxon>Paracoccaceae</taxon>
        <taxon>Paracoccus</taxon>
    </lineage>
</organism>
<protein>
    <submittedName>
        <fullName evidence="1">Uncharacterized protein</fullName>
    </submittedName>
</protein>
<dbReference type="AlphaFoldDB" id="A0A533ICQ7"/>
<evidence type="ECO:0000313" key="2">
    <source>
        <dbReference type="Proteomes" id="UP000315344"/>
    </source>
</evidence>
<dbReference type="EMBL" id="VAFL01000003">
    <property type="protein sequence ID" value="TKW67572.1"/>
    <property type="molecule type" value="Genomic_DNA"/>
</dbReference>
<comment type="caution">
    <text evidence="1">The sequence shown here is derived from an EMBL/GenBank/DDBJ whole genome shotgun (WGS) entry which is preliminary data.</text>
</comment>
<evidence type="ECO:0000313" key="1">
    <source>
        <dbReference type="EMBL" id="TKW67572.1"/>
    </source>
</evidence>
<accession>A0A533ICQ7</accession>
<sequence length="156" mass="16198">MTSFADSEKRLIAALGRIDAALDAVEIQPPPAADAAETAAQGPAAEELATLRAENSSLKRRLATSHEEAAGLARANEALSLANAELTAGNNDAESALRAELDALKAARHAEISALDEIMTGLEALIARAPRASDAPYAEDVTPEPADIVAFDQREG</sequence>
<proteinExistence type="predicted"/>
<reference evidence="1 2" key="1">
    <citation type="journal article" date="2017" name="Nat. Commun.">
        <title>In situ click chemistry generation of cyclooxygenase-2 inhibitors.</title>
        <authorList>
            <person name="Bhardwaj A."/>
            <person name="Kaur J."/>
            <person name="Wuest M."/>
            <person name="Wuest F."/>
        </authorList>
    </citation>
    <scope>NUCLEOTIDE SEQUENCE [LARGE SCALE GENOMIC DNA]</scope>
    <source>
        <strain evidence="1">S2_012_000_R3_94</strain>
    </source>
</reference>
<name>A0A533ICQ7_PARDE</name>
<gene>
    <name evidence="1" type="ORF">DI616_04420</name>
</gene>
<dbReference type="Proteomes" id="UP000315344">
    <property type="component" value="Unassembled WGS sequence"/>
</dbReference>